<feature type="non-terminal residue" evidence="1">
    <location>
        <position position="1"/>
    </location>
</feature>
<dbReference type="InterPro" id="IPR015943">
    <property type="entry name" value="WD40/YVTN_repeat-like_dom_sf"/>
</dbReference>
<reference evidence="2" key="2">
    <citation type="submission" date="2015-01" db="EMBL/GenBank/DDBJ databases">
        <title>Evolutionary Origins and Diversification of the Mycorrhizal Mutualists.</title>
        <authorList>
            <consortium name="DOE Joint Genome Institute"/>
            <consortium name="Mycorrhizal Genomics Consortium"/>
            <person name="Kohler A."/>
            <person name="Kuo A."/>
            <person name="Nagy L.G."/>
            <person name="Floudas D."/>
            <person name="Copeland A."/>
            <person name="Barry K.W."/>
            <person name="Cichocki N."/>
            <person name="Veneault-Fourrey C."/>
            <person name="LaButti K."/>
            <person name="Lindquist E.A."/>
            <person name="Lipzen A."/>
            <person name="Lundell T."/>
            <person name="Morin E."/>
            <person name="Murat C."/>
            <person name="Riley R."/>
            <person name="Ohm R."/>
            <person name="Sun H."/>
            <person name="Tunlid A."/>
            <person name="Henrissat B."/>
            <person name="Grigoriev I.V."/>
            <person name="Hibbett D.S."/>
            <person name="Martin F."/>
        </authorList>
    </citation>
    <scope>NUCLEOTIDE SEQUENCE [LARGE SCALE GENOMIC DNA]</scope>
    <source>
        <strain evidence="2">ATCC 200175</strain>
    </source>
</reference>
<dbReference type="GO" id="GO:0034388">
    <property type="term" value="C:Pwp2p-containing subcomplex of 90S preribosome"/>
    <property type="evidence" value="ECO:0007669"/>
    <property type="project" value="TreeGrafter"/>
</dbReference>
<accession>A0A0C9TDX8</accession>
<name>A0A0C9TDX8_PAXIN</name>
<reference evidence="1 2" key="1">
    <citation type="submission" date="2014-06" db="EMBL/GenBank/DDBJ databases">
        <authorList>
            <consortium name="DOE Joint Genome Institute"/>
            <person name="Kuo A."/>
            <person name="Kohler A."/>
            <person name="Nagy L.G."/>
            <person name="Floudas D."/>
            <person name="Copeland A."/>
            <person name="Barry K.W."/>
            <person name="Cichocki N."/>
            <person name="Veneault-Fourrey C."/>
            <person name="LaButti K."/>
            <person name="Lindquist E.A."/>
            <person name="Lipzen A."/>
            <person name="Lundell T."/>
            <person name="Morin E."/>
            <person name="Murat C."/>
            <person name="Sun H."/>
            <person name="Tunlid A."/>
            <person name="Henrissat B."/>
            <person name="Grigoriev I.V."/>
            <person name="Hibbett D.S."/>
            <person name="Martin F."/>
            <person name="Nordberg H.P."/>
            <person name="Cantor M.N."/>
            <person name="Hua S.X."/>
        </authorList>
    </citation>
    <scope>NUCLEOTIDE SEQUENCE [LARGE SCALE GENOMIC DNA]</scope>
    <source>
        <strain evidence="1 2">ATCC 200175</strain>
    </source>
</reference>
<dbReference type="AlphaFoldDB" id="A0A0C9TDX8"/>
<dbReference type="EMBL" id="KN820339">
    <property type="protein sequence ID" value="KIJ06417.1"/>
    <property type="molecule type" value="Genomic_DNA"/>
</dbReference>
<dbReference type="GO" id="GO:0000462">
    <property type="term" value="P:maturation of SSU-rRNA from tricistronic rRNA transcript (SSU-rRNA, 5.8S rRNA, LSU-rRNA)"/>
    <property type="evidence" value="ECO:0007669"/>
    <property type="project" value="TreeGrafter"/>
</dbReference>
<dbReference type="InterPro" id="IPR036322">
    <property type="entry name" value="WD40_repeat_dom_sf"/>
</dbReference>
<dbReference type="Gene3D" id="2.130.10.10">
    <property type="entry name" value="YVTN repeat-like/Quinoprotein amine dehydrogenase"/>
    <property type="match status" value="1"/>
</dbReference>
<keyword evidence="2" id="KW-1185">Reference proteome</keyword>
<feature type="non-terminal residue" evidence="1">
    <location>
        <position position="105"/>
    </location>
</feature>
<protein>
    <submittedName>
        <fullName evidence="1">Uncharacterized protein</fullName>
    </submittedName>
</protein>
<dbReference type="Proteomes" id="UP000053647">
    <property type="component" value="Unassembled WGS sequence"/>
</dbReference>
<dbReference type="PANTHER" id="PTHR19858:SF0">
    <property type="entry name" value="PERIODIC TRYPTOPHAN PROTEIN 2 HOMOLOG"/>
    <property type="match status" value="1"/>
</dbReference>
<gene>
    <name evidence="1" type="ORF">PAXINDRAFT_140652</name>
</gene>
<dbReference type="HOGENOM" id="CLU_2242979_0_0_1"/>
<organism evidence="1 2">
    <name type="scientific">Paxillus involutus ATCC 200175</name>
    <dbReference type="NCBI Taxonomy" id="664439"/>
    <lineage>
        <taxon>Eukaryota</taxon>
        <taxon>Fungi</taxon>
        <taxon>Dikarya</taxon>
        <taxon>Basidiomycota</taxon>
        <taxon>Agaricomycotina</taxon>
        <taxon>Agaricomycetes</taxon>
        <taxon>Agaricomycetidae</taxon>
        <taxon>Boletales</taxon>
        <taxon>Paxilineae</taxon>
        <taxon>Paxillaceae</taxon>
        <taxon>Paxillus</taxon>
    </lineage>
</organism>
<dbReference type="GO" id="GO:0000028">
    <property type="term" value="P:ribosomal small subunit assembly"/>
    <property type="evidence" value="ECO:0007669"/>
    <property type="project" value="TreeGrafter"/>
</dbReference>
<sequence>KANYQFSNICGTVYRQGNVLFTLDGNSVLSPVGNRVSVFDLVNNKSRTLPFENRKNIAAISLSPDASLLISVDEDGRALLVNFRRGVVLHHFNFQKPVKDVQFSP</sequence>
<dbReference type="SUPFAM" id="SSF50978">
    <property type="entry name" value="WD40 repeat-like"/>
    <property type="match status" value="1"/>
</dbReference>
<proteinExistence type="predicted"/>
<dbReference type="InterPro" id="IPR027145">
    <property type="entry name" value="PWP2"/>
</dbReference>
<evidence type="ECO:0000313" key="2">
    <source>
        <dbReference type="Proteomes" id="UP000053647"/>
    </source>
</evidence>
<dbReference type="OrthoDB" id="3188218at2759"/>
<evidence type="ECO:0000313" key="1">
    <source>
        <dbReference type="EMBL" id="KIJ06417.1"/>
    </source>
</evidence>
<dbReference type="GO" id="GO:0032040">
    <property type="term" value="C:small-subunit processome"/>
    <property type="evidence" value="ECO:0007669"/>
    <property type="project" value="TreeGrafter"/>
</dbReference>
<dbReference type="PANTHER" id="PTHR19858">
    <property type="entry name" value="WD40 REPEAT PROTEIN"/>
    <property type="match status" value="1"/>
</dbReference>